<dbReference type="InParanoid" id="A0A1X7T195"/>
<proteinExistence type="predicted"/>
<dbReference type="AlphaFoldDB" id="A0A1X7T195"/>
<name>A0A1X7T195_AMPQE</name>
<reference evidence="1" key="1">
    <citation type="submission" date="2017-05" db="UniProtKB">
        <authorList>
            <consortium name="EnsemblMetazoa"/>
        </authorList>
    </citation>
    <scope>IDENTIFICATION</scope>
</reference>
<organism evidence="1">
    <name type="scientific">Amphimedon queenslandica</name>
    <name type="common">Sponge</name>
    <dbReference type="NCBI Taxonomy" id="400682"/>
    <lineage>
        <taxon>Eukaryota</taxon>
        <taxon>Metazoa</taxon>
        <taxon>Porifera</taxon>
        <taxon>Demospongiae</taxon>
        <taxon>Heteroscleromorpha</taxon>
        <taxon>Haplosclerida</taxon>
        <taxon>Niphatidae</taxon>
        <taxon>Amphimedon</taxon>
    </lineage>
</organism>
<protein>
    <submittedName>
        <fullName evidence="1">Uncharacterized protein</fullName>
    </submittedName>
</protein>
<dbReference type="EnsemblMetazoa" id="Aqu2.1.07983_001">
    <property type="protein sequence ID" value="Aqu2.1.07983_001"/>
    <property type="gene ID" value="Aqu2.1.07983"/>
</dbReference>
<sequence length="186" mass="20536">MHYGSREEGTLMVICMESNFSCLTFIPGTPSNGIEIFYKNNDSLRVANPTLASRIEKSNVGEFSCEYDDYNIYKADINIIGFPPVINRAGMLPSNSIRIGTKICISQSPVFEVRVNETGLNNMIYVYPPLLLEYNMQGPPLNGAMTVHRGDGTIVPPCPHSDNDLFVSCADSAPDSTVEWYINGVL</sequence>
<accession>A0A1X7T195</accession>
<evidence type="ECO:0000313" key="1">
    <source>
        <dbReference type="EnsemblMetazoa" id="Aqu2.1.07983_001"/>
    </source>
</evidence>